<dbReference type="Proteomes" id="UP000000438">
    <property type="component" value="Chromosome"/>
</dbReference>
<reference evidence="1 2" key="1">
    <citation type="journal article" date="2004" name="Proc. Natl. Acad. Sci. U.S.A.">
        <title>Genome sequence of Picrophilus torridus and its implications for life around pH 0.</title>
        <authorList>
            <person name="Futterer O."/>
            <person name="Angelov A."/>
            <person name="Liesegang H."/>
            <person name="Gottschalk G."/>
            <person name="Schleper C."/>
            <person name="Schepers B."/>
            <person name="Dock C."/>
            <person name="Antranikian G."/>
            <person name="Liebl W."/>
        </authorList>
    </citation>
    <scope>NUCLEOTIDE SEQUENCE [LARGE SCALE GENOMIC DNA]</scope>
    <source>
        <strain evidence="2">ATCC 700027 / DSM 9790 / JCM 10055 / NBRC 100828</strain>
    </source>
</reference>
<evidence type="ECO:0000313" key="1">
    <source>
        <dbReference type="EMBL" id="AAT42591.1"/>
    </source>
</evidence>
<dbReference type="RefSeq" id="WP_011176807.1">
    <property type="nucleotide sequence ID" value="NC_005877.1"/>
</dbReference>
<dbReference type="EMBL" id="AE017261">
    <property type="protein sequence ID" value="AAT42591.1"/>
    <property type="molecule type" value="Genomic_DNA"/>
</dbReference>
<organism evidence="1 2">
    <name type="scientific">Picrophilus torridus (strain ATCC 700027 / DSM 9790 / JCM 10055 / NBRC 100828 / KAW 2/3)</name>
    <dbReference type="NCBI Taxonomy" id="1122961"/>
    <lineage>
        <taxon>Archaea</taxon>
        <taxon>Methanobacteriati</taxon>
        <taxon>Thermoplasmatota</taxon>
        <taxon>Thermoplasmata</taxon>
        <taxon>Thermoplasmatales</taxon>
        <taxon>Picrophilaceae</taxon>
        <taxon>Picrophilus</taxon>
    </lineage>
</organism>
<dbReference type="AlphaFoldDB" id="Q6L360"/>
<dbReference type="OrthoDB" id="64042at2157"/>
<dbReference type="STRING" id="263820.PTO0006"/>
<dbReference type="NCBIfam" id="TIGR03159">
    <property type="entry name" value="cas_Csc1"/>
    <property type="match status" value="1"/>
</dbReference>
<gene>
    <name evidence="1" type="ordered locus">PTO0006</name>
</gene>
<dbReference type="InParanoid" id="Q6L360"/>
<evidence type="ECO:0000313" key="2">
    <source>
        <dbReference type="Proteomes" id="UP000000438"/>
    </source>
</evidence>
<proteinExistence type="predicted"/>
<dbReference type="Pfam" id="PF26241">
    <property type="entry name" value="Cas_Csc1"/>
    <property type="match status" value="1"/>
</dbReference>
<dbReference type="KEGG" id="pto:PTO0006"/>
<protein>
    <submittedName>
        <fullName evidence="1">Uncharacterized protein</fullName>
    </submittedName>
</protein>
<accession>Q6L360</accession>
<dbReference type="eggNOG" id="arCOG09745">
    <property type="taxonomic scope" value="Archaea"/>
</dbReference>
<dbReference type="HOGENOM" id="CLU_1259135_0_0_2"/>
<dbReference type="GeneID" id="2845225"/>
<dbReference type="CDD" id="cd09711">
    <property type="entry name" value="Csc1_I-D"/>
    <property type="match status" value="1"/>
</dbReference>
<dbReference type="PaxDb" id="263820-PTO0006"/>
<sequence>MIYWSEITNISPVQYYTVQSSGGMLTGPFIGDLALDYASAYSLGELDYHKLDMKRPNYNEIKNFSILWSVAVPENVIKNNIFSVNYMKMMYRNTMLGIDYNGTNLNPAYRVGSYMYKNFYFVQPIRPGNKFYAAVKTDLGIEKLPAALRVGNGKTGLLKIKYKSVNMEDLNNIYINLFTIKNIFNKDFNVDNLHIYYVLNHYVMAGPVTGGVMHELYKL</sequence>
<dbReference type="InterPro" id="IPR017576">
    <property type="entry name" value="CRISPR-assoc_prot_Csc1"/>
</dbReference>
<name>Q6L360_PICTO</name>